<dbReference type="SUPFAM" id="SSF81606">
    <property type="entry name" value="PP2C-like"/>
    <property type="match status" value="1"/>
</dbReference>
<dbReference type="RefSeq" id="WP_194020723.1">
    <property type="nucleotide sequence ID" value="NZ_JADEVV010000058.1"/>
</dbReference>
<dbReference type="CDD" id="cd00143">
    <property type="entry name" value="PP2Cc"/>
    <property type="match status" value="1"/>
</dbReference>
<accession>A0ABR9VVD9</accession>
<dbReference type="EMBL" id="JADEVV010000058">
    <property type="protein sequence ID" value="MBE9255319.1"/>
    <property type="molecule type" value="Genomic_DNA"/>
</dbReference>
<sequence>MLICPQCSAENPNRDSVCQKCGASLKERPCNQCGEMVQYGEAHCPHCGAIAGQILKVLVTVPVAVGPDGEPEQSFDPQKIKLYENFIDVGQRYQLLTPVEENPFTIDEFGGGEQIMLKSRVVDCQPLQPSVLKALLSQQGDLLARLPQMSDGEIMADDTWSSLNLPKAIIPYFRFPELVPKIPEAYDAWCDGDYGFVLMEDRSEWDVLADILRDEGDSLPGLEMVFWINQLFQLWHQLASAGWGKGLLMAQNLRVDEDQNIALEQIYANGSSPVSLEEFGDLLHGYFSPVPSAGEDLLAILQKAAQGEYQDMDDLFTDIEDLVITVEEEGEDFTIHEVDFEQIPDEVFAAIESGESALQRDEIPSSTNPVTMPDANVFDSEEVDDVPTAVLPMQLISLVDAGYTDRGGHRQHNEDFFGITTDVETHRNNHGKTIKAQGIYVVCDGMGGHAAGEVASQMGVKTLLEYFQIVMANKLPDKKTIAEGIGLANQKIYEVNQSNASSGSGRMGTTLVMTLVKDTTMAIAHVGDSRIYRVTRKNGLEQLTVDHEVGQQAILNGLEPDLAYARPDAYQLTQALGPHSSSYIKPDVQIFEIEEDCLILLCSDGISDNDFVEEHWQELLLPYVSSSQDVDRGLRKLMEAANEYNGHDNLTGVLVRLKVRPQIPLDVW</sequence>
<dbReference type="InterPro" id="IPR015655">
    <property type="entry name" value="PP2C"/>
</dbReference>
<reference evidence="2 3" key="1">
    <citation type="submission" date="2020-10" db="EMBL/GenBank/DDBJ databases">
        <authorList>
            <person name="Castelo-Branco R."/>
            <person name="Eusebio N."/>
            <person name="Adriana R."/>
            <person name="Vieira A."/>
            <person name="Brugerolle De Fraissinette N."/>
            <person name="Rezende De Castro R."/>
            <person name="Schneider M.P."/>
            <person name="Vasconcelos V."/>
            <person name="Leao P.N."/>
        </authorList>
    </citation>
    <scope>NUCLEOTIDE SEQUENCE [LARGE SCALE GENOMIC DNA]</scope>
    <source>
        <strain evidence="2 3">LEGE 00031</strain>
    </source>
</reference>
<organism evidence="2 3">
    <name type="scientific">Synechocystis salina LEGE 00031</name>
    <dbReference type="NCBI Taxonomy" id="1828736"/>
    <lineage>
        <taxon>Bacteria</taxon>
        <taxon>Bacillati</taxon>
        <taxon>Cyanobacteriota</taxon>
        <taxon>Cyanophyceae</taxon>
        <taxon>Synechococcales</taxon>
        <taxon>Merismopediaceae</taxon>
        <taxon>Synechocystis</taxon>
    </lineage>
</organism>
<dbReference type="PANTHER" id="PTHR13832:SF827">
    <property type="entry name" value="PROTEIN PHOSPHATASE 1L"/>
    <property type="match status" value="1"/>
</dbReference>
<evidence type="ECO:0000313" key="2">
    <source>
        <dbReference type="EMBL" id="MBE9255319.1"/>
    </source>
</evidence>
<dbReference type="InterPro" id="IPR036457">
    <property type="entry name" value="PPM-type-like_dom_sf"/>
</dbReference>
<dbReference type="Pfam" id="PF12773">
    <property type="entry name" value="DZR"/>
    <property type="match status" value="1"/>
</dbReference>
<keyword evidence="3" id="KW-1185">Reference proteome</keyword>
<dbReference type="InterPro" id="IPR025874">
    <property type="entry name" value="DZR"/>
</dbReference>
<dbReference type="PANTHER" id="PTHR13832">
    <property type="entry name" value="PROTEIN PHOSPHATASE 2C"/>
    <property type="match status" value="1"/>
</dbReference>
<name>A0ABR9VVD9_9SYNC</name>
<evidence type="ECO:0000259" key="1">
    <source>
        <dbReference type="PROSITE" id="PS51746"/>
    </source>
</evidence>
<dbReference type="PROSITE" id="PS51746">
    <property type="entry name" value="PPM_2"/>
    <property type="match status" value="1"/>
</dbReference>
<dbReference type="SMART" id="SM00332">
    <property type="entry name" value="PP2Cc"/>
    <property type="match status" value="1"/>
</dbReference>
<dbReference type="Gene3D" id="3.60.40.10">
    <property type="entry name" value="PPM-type phosphatase domain"/>
    <property type="match status" value="1"/>
</dbReference>
<gene>
    <name evidence="2" type="ORF">IQ217_16045</name>
</gene>
<feature type="domain" description="PPM-type phosphatase" evidence="1">
    <location>
        <begin position="400"/>
        <end position="657"/>
    </location>
</feature>
<comment type="caution">
    <text evidence="2">The sequence shown here is derived from an EMBL/GenBank/DDBJ whole genome shotgun (WGS) entry which is preliminary data.</text>
</comment>
<dbReference type="NCBIfam" id="NF011149">
    <property type="entry name" value="PRK14559.1"/>
    <property type="match status" value="1"/>
</dbReference>
<dbReference type="Pfam" id="PF13672">
    <property type="entry name" value="PP2C_2"/>
    <property type="match status" value="1"/>
</dbReference>
<proteinExistence type="predicted"/>
<evidence type="ECO:0000313" key="3">
    <source>
        <dbReference type="Proteomes" id="UP000658720"/>
    </source>
</evidence>
<dbReference type="InterPro" id="IPR001932">
    <property type="entry name" value="PPM-type_phosphatase-like_dom"/>
</dbReference>
<dbReference type="SMART" id="SM00331">
    <property type="entry name" value="PP2C_SIG"/>
    <property type="match status" value="1"/>
</dbReference>
<dbReference type="Proteomes" id="UP000658720">
    <property type="component" value="Unassembled WGS sequence"/>
</dbReference>
<protein>
    <submittedName>
        <fullName evidence="2">Serine/threonine phosphatase</fullName>
    </submittedName>
</protein>